<accession>A0A917K3D0</accession>
<dbReference type="GO" id="GO:0005829">
    <property type="term" value="C:cytosol"/>
    <property type="evidence" value="ECO:0007669"/>
    <property type="project" value="TreeGrafter"/>
</dbReference>
<dbReference type="Gene3D" id="3.30.1330.40">
    <property type="entry name" value="RutC-like"/>
    <property type="match status" value="1"/>
</dbReference>
<dbReference type="CDD" id="cd00448">
    <property type="entry name" value="YjgF_YER057c_UK114_family"/>
    <property type="match status" value="1"/>
</dbReference>
<dbReference type="RefSeq" id="WP_188964998.1">
    <property type="nucleotide sequence ID" value="NZ_BMKW01000001.1"/>
</dbReference>
<dbReference type="PANTHER" id="PTHR11803">
    <property type="entry name" value="2-IMINOBUTANOATE/2-IMINOPROPANOATE DEAMINASE RIDA"/>
    <property type="match status" value="1"/>
</dbReference>
<dbReference type="InterPro" id="IPR035959">
    <property type="entry name" value="RutC-like_sf"/>
</dbReference>
<sequence length="131" mass="14411">MAREIINSPRVTPMRSAVSHAVKCNGFVFVTGATPFRGPDRMTAELDKGDLTAQVHQVMRNITAILEEAGSSLDRAVKMNIAVTDLTRYAEFDAAFRTWFAEGNFPARQTTESVHLAHPDFLVSIDCIAEA</sequence>
<dbReference type="PANTHER" id="PTHR11803:SF39">
    <property type="entry name" value="2-IMINOBUTANOATE_2-IMINOPROPANOATE DEAMINASE"/>
    <property type="match status" value="1"/>
</dbReference>
<evidence type="ECO:0000313" key="1">
    <source>
        <dbReference type="EMBL" id="GGI98458.1"/>
    </source>
</evidence>
<dbReference type="Proteomes" id="UP000661507">
    <property type="component" value="Unassembled WGS sequence"/>
</dbReference>
<evidence type="ECO:0000313" key="2">
    <source>
        <dbReference type="Proteomes" id="UP000661507"/>
    </source>
</evidence>
<dbReference type="Pfam" id="PF01042">
    <property type="entry name" value="Ribonuc_L-PSP"/>
    <property type="match status" value="1"/>
</dbReference>
<name>A0A917K3D0_9PROT</name>
<dbReference type="EMBL" id="BMKW01000001">
    <property type="protein sequence ID" value="GGI98458.1"/>
    <property type="molecule type" value="Genomic_DNA"/>
</dbReference>
<dbReference type="InterPro" id="IPR006175">
    <property type="entry name" value="YjgF/YER057c/UK114"/>
</dbReference>
<proteinExistence type="predicted"/>
<dbReference type="GO" id="GO:0019239">
    <property type="term" value="F:deaminase activity"/>
    <property type="evidence" value="ECO:0007669"/>
    <property type="project" value="TreeGrafter"/>
</dbReference>
<dbReference type="AlphaFoldDB" id="A0A917K3D0"/>
<organism evidence="1 2">
    <name type="scientific">Neoroseomonas lacus</name>
    <dbReference type="NCBI Taxonomy" id="287609"/>
    <lineage>
        <taxon>Bacteria</taxon>
        <taxon>Pseudomonadati</taxon>
        <taxon>Pseudomonadota</taxon>
        <taxon>Alphaproteobacteria</taxon>
        <taxon>Acetobacterales</taxon>
        <taxon>Acetobacteraceae</taxon>
        <taxon>Neoroseomonas</taxon>
    </lineage>
</organism>
<keyword evidence="2" id="KW-1185">Reference proteome</keyword>
<dbReference type="SUPFAM" id="SSF55298">
    <property type="entry name" value="YjgF-like"/>
    <property type="match status" value="1"/>
</dbReference>
<gene>
    <name evidence="1" type="ORF">GCM10011320_01510</name>
</gene>
<reference evidence="1" key="1">
    <citation type="journal article" date="2014" name="Int. J. Syst. Evol. Microbiol.">
        <title>Complete genome sequence of Corynebacterium casei LMG S-19264T (=DSM 44701T), isolated from a smear-ripened cheese.</title>
        <authorList>
            <consortium name="US DOE Joint Genome Institute (JGI-PGF)"/>
            <person name="Walter F."/>
            <person name="Albersmeier A."/>
            <person name="Kalinowski J."/>
            <person name="Ruckert C."/>
        </authorList>
    </citation>
    <scope>NUCLEOTIDE SEQUENCE</scope>
    <source>
        <strain evidence="1">CGMCC 1.3617</strain>
    </source>
</reference>
<comment type="caution">
    <text evidence="1">The sequence shown here is derived from an EMBL/GenBank/DDBJ whole genome shotgun (WGS) entry which is preliminary data.</text>
</comment>
<protein>
    <submittedName>
        <fullName evidence="1">Endoribonuclease</fullName>
    </submittedName>
</protein>
<reference evidence="1" key="2">
    <citation type="submission" date="2020-09" db="EMBL/GenBank/DDBJ databases">
        <authorList>
            <person name="Sun Q."/>
            <person name="Zhou Y."/>
        </authorList>
    </citation>
    <scope>NUCLEOTIDE SEQUENCE</scope>
    <source>
        <strain evidence="1">CGMCC 1.3617</strain>
    </source>
</reference>